<proteinExistence type="predicted"/>
<dbReference type="AlphaFoldDB" id="A0A1M5QUZ5"/>
<feature type="domain" description="M23ase beta-sheet core" evidence="4">
    <location>
        <begin position="190"/>
        <end position="284"/>
    </location>
</feature>
<dbReference type="GO" id="GO:0004222">
    <property type="term" value="F:metalloendopeptidase activity"/>
    <property type="evidence" value="ECO:0007669"/>
    <property type="project" value="TreeGrafter"/>
</dbReference>
<dbReference type="Pfam" id="PF01551">
    <property type="entry name" value="Peptidase_M23"/>
    <property type="match status" value="1"/>
</dbReference>
<evidence type="ECO:0000256" key="2">
    <source>
        <dbReference type="SAM" id="MobiDB-lite"/>
    </source>
</evidence>
<protein>
    <submittedName>
        <fullName evidence="5">Murein DD-endopeptidase MepM and murein hydrolase activator NlpD, contain LysM domain</fullName>
    </submittedName>
</protein>
<keyword evidence="3" id="KW-0812">Transmembrane</keyword>
<feature type="transmembrane region" description="Helical" evidence="3">
    <location>
        <begin position="26"/>
        <end position="46"/>
    </location>
</feature>
<keyword evidence="3" id="KW-0472">Membrane</keyword>
<dbReference type="FunFam" id="2.70.70.10:FF:000006">
    <property type="entry name" value="M23 family peptidase"/>
    <property type="match status" value="1"/>
</dbReference>
<dbReference type="SUPFAM" id="SSF51261">
    <property type="entry name" value="Duplicated hybrid motif"/>
    <property type="match status" value="1"/>
</dbReference>
<evidence type="ECO:0000256" key="1">
    <source>
        <dbReference type="ARBA" id="ARBA00022729"/>
    </source>
</evidence>
<dbReference type="Proteomes" id="UP000242329">
    <property type="component" value="Unassembled WGS sequence"/>
</dbReference>
<keyword evidence="3" id="KW-1133">Transmembrane helix</keyword>
<dbReference type="InterPro" id="IPR011055">
    <property type="entry name" value="Dup_hybrid_motif"/>
</dbReference>
<dbReference type="EMBL" id="FQWY01000039">
    <property type="protein sequence ID" value="SHH17987.1"/>
    <property type="molecule type" value="Genomic_DNA"/>
</dbReference>
<evidence type="ECO:0000313" key="6">
    <source>
        <dbReference type="Proteomes" id="UP000242329"/>
    </source>
</evidence>
<dbReference type="PANTHER" id="PTHR21666">
    <property type="entry name" value="PEPTIDASE-RELATED"/>
    <property type="match status" value="1"/>
</dbReference>
<keyword evidence="6" id="KW-1185">Reference proteome</keyword>
<dbReference type="Gene3D" id="2.70.70.10">
    <property type="entry name" value="Glucose Permease (Domain IIA)"/>
    <property type="match status" value="1"/>
</dbReference>
<dbReference type="PANTHER" id="PTHR21666:SF289">
    <property type="entry name" value="L-ALA--D-GLU ENDOPEPTIDASE"/>
    <property type="match status" value="1"/>
</dbReference>
<feature type="region of interest" description="Disordered" evidence="2">
    <location>
        <begin position="97"/>
        <end position="121"/>
    </location>
</feature>
<keyword evidence="5" id="KW-0378">Hydrolase</keyword>
<dbReference type="InterPro" id="IPR050570">
    <property type="entry name" value="Cell_wall_metabolism_enzyme"/>
</dbReference>
<name>A0A1M5QUZ5_9FIRM</name>
<evidence type="ECO:0000259" key="4">
    <source>
        <dbReference type="Pfam" id="PF01551"/>
    </source>
</evidence>
<evidence type="ECO:0000313" key="5">
    <source>
        <dbReference type="EMBL" id="SHH17987.1"/>
    </source>
</evidence>
<evidence type="ECO:0000256" key="3">
    <source>
        <dbReference type="SAM" id="Phobius"/>
    </source>
</evidence>
<dbReference type="InterPro" id="IPR016047">
    <property type="entry name" value="M23ase_b-sheet_dom"/>
</dbReference>
<organism evidence="5 6">
    <name type="scientific">Thermosyntropha lipolytica DSM 11003</name>
    <dbReference type="NCBI Taxonomy" id="1123382"/>
    <lineage>
        <taxon>Bacteria</taxon>
        <taxon>Bacillati</taxon>
        <taxon>Bacillota</taxon>
        <taxon>Clostridia</taxon>
        <taxon>Eubacteriales</taxon>
        <taxon>Syntrophomonadaceae</taxon>
        <taxon>Thermosyntropha</taxon>
    </lineage>
</organism>
<reference evidence="6" key="1">
    <citation type="submission" date="2016-11" db="EMBL/GenBank/DDBJ databases">
        <authorList>
            <person name="Varghese N."/>
            <person name="Submissions S."/>
        </authorList>
    </citation>
    <scope>NUCLEOTIDE SEQUENCE [LARGE SCALE GENOMIC DNA]</scope>
    <source>
        <strain evidence="6">DSM 11003</strain>
    </source>
</reference>
<gene>
    <name evidence="5" type="ORF">SAMN02745221_01861</name>
</gene>
<sequence length="289" mass="32316">MTILFIPPGGSQARRFNISYAHIKGLAAGMFLVVALLLTLGGLYFYSQDQIRQVDKLKADNKEKAEAIMLLQQEIESIEKQKEDIERKQEEIKKLMGIKETSGRESLPSRGGQGGRDASSRENVSDILYRLQDIKNYLSREEQALDEMLALAKNKEDYFRSVPNQWPVKGEITSPFGFRKSPFGGRRETFHEGIDIANNVGETIVAAADGKVVFAGWQPVYGKTVEIEHGYGFTTIYGHNSALLVKEGEVVRKGQPIARLGNTGRSTGPHLHFTVKKYGELKDPLIYLP</sequence>
<dbReference type="STRING" id="1123382.SAMN02745221_01861"/>
<accession>A0A1M5QUZ5</accession>
<dbReference type="CDD" id="cd12797">
    <property type="entry name" value="M23_peptidase"/>
    <property type="match status" value="1"/>
</dbReference>
<keyword evidence="1" id="KW-0732">Signal</keyword>